<dbReference type="Gene3D" id="3.40.50.300">
    <property type="entry name" value="P-loop containing nucleotide triphosphate hydrolases"/>
    <property type="match status" value="1"/>
</dbReference>
<dbReference type="GO" id="GO:0006261">
    <property type="term" value="P:DNA-templated DNA replication"/>
    <property type="evidence" value="ECO:0007669"/>
    <property type="project" value="TreeGrafter"/>
</dbReference>
<evidence type="ECO:0008006" key="3">
    <source>
        <dbReference type="Google" id="ProtNLM"/>
    </source>
</evidence>
<dbReference type="PANTHER" id="PTHR11669:SF8">
    <property type="entry name" value="DNA POLYMERASE III SUBUNIT DELTA"/>
    <property type="match status" value="1"/>
</dbReference>
<dbReference type="EMBL" id="DVNB01000029">
    <property type="protein sequence ID" value="HIU56733.1"/>
    <property type="molecule type" value="Genomic_DNA"/>
</dbReference>
<dbReference type="InterPro" id="IPR027417">
    <property type="entry name" value="P-loop_NTPase"/>
</dbReference>
<gene>
    <name evidence="1" type="ORF">IAA61_02840</name>
</gene>
<dbReference type="AlphaFoldDB" id="A0A9D1MAX5"/>
<evidence type="ECO:0000313" key="1">
    <source>
        <dbReference type="EMBL" id="HIU56733.1"/>
    </source>
</evidence>
<dbReference type="SUPFAM" id="SSF52540">
    <property type="entry name" value="P-loop containing nucleoside triphosphate hydrolases"/>
    <property type="match status" value="1"/>
</dbReference>
<reference evidence="1" key="2">
    <citation type="journal article" date="2021" name="PeerJ">
        <title>Extensive microbial diversity within the chicken gut microbiome revealed by metagenomics and culture.</title>
        <authorList>
            <person name="Gilroy R."/>
            <person name="Ravi A."/>
            <person name="Getino M."/>
            <person name="Pursley I."/>
            <person name="Horton D.L."/>
            <person name="Alikhan N.F."/>
            <person name="Baker D."/>
            <person name="Gharbi K."/>
            <person name="Hall N."/>
            <person name="Watson M."/>
            <person name="Adriaenssens E.M."/>
            <person name="Foster-Nyarko E."/>
            <person name="Jarju S."/>
            <person name="Secka A."/>
            <person name="Antonio M."/>
            <person name="Oren A."/>
            <person name="Chaudhuri R.R."/>
            <person name="La Ragione R."/>
            <person name="Hildebrand F."/>
            <person name="Pallen M.J."/>
        </authorList>
    </citation>
    <scope>NUCLEOTIDE SEQUENCE</scope>
    <source>
        <strain evidence="1">USAMLcec3-3695</strain>
    </source>
</reference>
<protein>
    <recommendedName>
        <fullName evidence="3">DNA polymerase III subunit delta</fullName>
    </recommendedName>
</protein>
<dbReference type="Pfam" id="PF13177">
    <property type="entry name" value="DNA_pol3_delta2"/>
    <property type="match status" value="1"/>
</dbReference>
<reference evidence="1" key="1">
    <citation type="submission" date="2020-10" db="EMBL/GenBank/DDBJ databases">
        <authorList>
            <person name="Gilroy R."/>
        </authorList>
    </citation>
    <scope>NUCLEOTIDE SEQUENCE</scope>
    <source>
        <strain evidence="1">USAMLcec3-3695</strain>
    </source>
</reference>
<accession>A0A9D1MAX5</accession>
<evidence type="ECO:0000313" key="2">
    <source>
        <dbReference type="Proteomes" id="UP000824109"/>
    </source>
</evidence>
<sequence length="323" mass="35063">MYGYTIFHEDIMNSLIRSVHEGRSANAYIFEGSKGLGVGNAAELFAKALTCLNEPNAPCGSCGPCAEISSGANPDLIRITKPKDKASIGIDISREMISAALTKPLYSRRKVILIEDGELLTAEAQNALLKVLEEPPEYAVFITVCESADNILETVRSRSVTIEFPPVGDDIVEKYITEKYPDDPRVDFLVKYCSGVPLTADTIIESGDLETLRTDALTLVKQLLSSNKLDAFRFSEYFDSHKENAASVCDIILLYLRDIIVTQLCGGGVTNIDKTDDIRLLAASSTAPQIMAAADEIVVMKKMLGRFVKASAAAMHAVLGTSK</sequence>
<comment type="caution">
    <text evidence="1">The sequence shown here is derived from an EMBL/GenBank/DDBJ whole genome shotgun (WGS) entry which is preliminary data.</text>
</comment>
<dbReference type="InterPro" id="IPR050238">
    <property type="entry name" value="DNA_Rep/Repair_Clamp_Loader"/>
</dbReference>
<dbReference type="Proteomes" id="UP000824109">
    <property type="component" value="Unassembled WGS sequence"/>
</dbReference>
<name>A0A9D1MAX5_9FIRM</name>
<dbReference type="PANTHER" id="PTHR11669">
    <property type="entry name" value="REPLICATION FACTOR C / DNA POLYMERASE III GAMMA-TAU SUBUNIT"/>
    <property type="match status" value="1"/>
</dbReference>
<proteinExistence type="predicted"/>
<organism evidence="1 2">
    <name type="scientific">Candidatus Ornithomonoglobus merdipullorum</name>
    <dbReference type="NCBI Taxonomy" id="2840895"/>
    <lineage>
        <taxon>Bacteria</taxon>
        <taxon>Bacillati</taxon>
        <taxon>Bacillota</taxon>
        <taxon>Clostridia</taxon>
        <taxon>Candidatus Ornithomonoglobus</taxon>
    </lineage>
</organism>